<dbReference type="InterPro" id="IPR036010">
    <property type="entry name" value="2Fe-2S_ferredoxin-like_sf"/>
</dbReference>
<dbReference type="GO" id="GO:0022904">
    <property type="term" value="P:respiratory electron transport chain"/>
    <property type="evidence" value="ECO:0007669"/>
    <property type="project" value="TreeGrafter"/>
</dbReference>
<dbReference type="GO" id="GO:0009055">
    <property type="term" value="F:electron transfer activity"/>
    <property type="evidence" value="ECO:0007669"/>
    <property type="project" value="InterPro"/>
</dbReference>
<dbReference type="SUPFAM" id="SSF54292">
    <property type="entry name" value="2Fe-2S ferredoxin-like"/>
    <property type="match status" value="1"/>
</dbReference>
<evidence type="ECO:0000259" key="11">
    <source>
        <dbReference type="PROSITE" id="PS51379"/>
    </source>
</evidence>
<evidence type="ECO:0000256" key="5">
    <source>
        <dbReference type="ARBA" id="ARBA00022714"/>
    </source>
</evidence>
<evidence type="ECO:0000313" key="12">
    <source>
        <dbReference type="EMBL" id="TEB06518.1"/>
    </source>
</evidence>
<evidence type="ECO:0000256" key="3">
    <source>
        <dbReference type="ARBA" id="ARBA00009433"/>
    </source>
</evidence>
<keyword evidence="4" id="KW-0004">4Fe-4S</keyword>
<evidence type="ECO:0000256" key="1">
    <source>
        <dbReference type="ARBA" id="ARBA00001927"/>
    </source>
</evidence>
<dbReference type="Gene3D" id="3.10.20.30">
    <property type="match status" value="1"/>
</dbReference>
<evidence type="ECO:0000313" key="13">
    <source>
        <dbReference type="Proteomes" id="UP000298324"/>
    </source>
</evidence>
<feature type="domain" description="4Fe-4S ferredoxin-type" evidence="11">
    <location>
        <begin position="141"/>
        <end position="170"/>
    </location>
</feature>
<proteinExistence type="inferred from homology"/>
<dbReference type="GO" id="GO:0006099">
    <property type="term" value="P:tricarboxylic acid cycle"/>
    <property type="evidence" value="ECO:0007669"/>
    <property type="project" value="InterPro"/>
</dbReference>
<dbReference type="NCBIfam" id="NF010071">
    <property type="entry name" value="PRK13552.1"/>
    <property type="match status" value="1"/>
</dbReference>
<reference evidence="12 13" key="1">
    <citation type="journal article" date="2018" name="Environ. Microbiol.">
        <title>Novel energy conservation strategies and behaviour of Pelotomaculum schinkii driving syntrophic propionate catabolism.</title>
        <authorList>
            <person name="Hidalgo-Ahumada C.A.P."/>
            <person name="Nobu M.K."/>
            <person name="Narihiro T."/>
            <person name="Tamaki H."/>
            <person name="Liu W.T."/>
            <person name="Kamagata Y."/>
            <person name="Stams A.J.M."/>
            <person name="Imachi H."/>
            <person name="Sousa D.Z."/>
        </authorList>
    </citation>
    <scope>NUCLEOTIDE SEQUENCE [LARGE SCALE GENOMIC DNA]</scope>
    <source>
        <strain evidence="12 13">HH</strain>
    </source>
</reference>
<dbReference type="Gene3D" id="1.10.1060.10">
    <property type="entry name" value="Alpha-helical ferredoxin"/>
    <property type="match status" value="1"/>
</dbReference>
<dbReference type="RefSeq" id="WP_190238765.1">
    <property type="nucleotide sequence ID" value="NZ_QFGA01000001.1"/>
</dbReference>
<dbReference type="InterPro" id="IPR004489">
    <property type="entry name" value="Succ_DH/fum_Rdtase_Fe-S"/>
</dbReference>
<dbReference type="Pfam" id="PF13183">
    <property type="entry name" value="Fer4_8"/>
    <property type="match status" value="1"/>
</dbReference>
<accession>A0A4Y7RBX5</accession>
<dbReference type="InterPro" id="IPR025192">
    <property type="entry name" value="Succ_DH/fum_Rdtase_N"/>
</dbReference>
<evidence type="ECO:0000256" key="9">
    <source>
        <dbReference type="ARBA" id="ARBA00023014"/>
    </source>
</evidence>
<dbReference type="NCBIfam" id="TIGR00384">
    <property type="entry name" value="dhsB"/>
    <property type="match status" value="1"/>
</dbReference>
<evidence type="ECO:0000256" key="7">
    <source>
        <dbReference type="ARBA" id="ARBA00023002"/>
    </source>
</evidence>
<dbReference type="Pfam" id="PF13085">
    <property type="entry name" value="Fer2_3"/>
    <property type="match status" value="1"/>
</dbReference>
<dbReference type="InterPro" id="IPR050573">
    <property type="entry name" value="SDH/FRD_Iron-Sulfur"/>
</dbReference>
<evidence type="ECO:0000256" key="4">
    <source>
        <dbReference type="ARBA" id="ARBA00022485"/>
    </source>
</evidence>
<dbReference type="GO" id="GO:0046872">
    <property type="term" value="F:metal ion binding"/>
    <property type="evidence" value="ECO:0007669"/>
    <property type="project" value="UniProtKB-KW"/>
</dbReference>
<keyword evidence="5" id="KW-0001">2Fe-2S</keyword>
<name>A0A4Y7RBX5_9FIRM</name>
<dbReference type="FunFam" id="1.10.1060.10:FF:000003">
    <property type="entry name" value="Succinate dehydrogenase iron-sulfur subunit"/>
    <property type="match status" value="1"/>
</dbReference>
<keyword evidence="7" id="KW-0560">Oxidoreductase</keyword>
<evidence type="ECO:0000256" key="6">
    <source>
        <dbReference type="ARBA" id="ARBA00022723"/>
    </source>
</evidence>
<dbReference type="PROSITE" id="PS51379">
    <property type="entry name" value="4FE4S_FER_2"/>
    <property type="match status" value="1"/>
</dbReference>
<dbReference type="GO" id="GO:0016491">
    <property type="term" value="F:oxidoreductase activity"/>
    <property type="evidence" value="ECO:0007669"/>
    <property type="project" value="UniProtKB-KW"/>
</dbReference>
<dbReference type="EMBL" id="QFGA01000001">
    <property type="protein sequence ID" value="TEB06518.1"/>
    <property type="molecule type" value="Genomic_DNA"/>
</dbReference>
<keyword evidence="8" id="KW-0408">Iron</keyword>
<organism evidence="12 13">
    <name type="scientific">Pelotomaculum schinkii</name>
    <dbReference type="NCBI Taxonomy" id="78350"/>
    <lineage>
        <taxon>Bacteria</taxon>
        <taxon>Bacillati</taxon>
        <taxon>Bacillota</taxon>
        <taxon>Clostridia</taxon>
        <taxon>Eubacteriales</taxon>
        <taxon>Desulfotomaculaceae</taxon>
        <taxon>Pelotomaculum</taxon>
    </lineage>
</organism>
<evidence type="ECO:0000256" key="2">
    <source>
        <dbReference type="ARBA" id="ARBA00001966"/>
    </source>
</evidence>
<dbReference type="GO" id="GO:0051537">
    <property type="term" value="F:2 iron, 2 sulfur cluster binding"/>
    <property type="evidence" value="ECO:0007669"/>
    <property type="project" value="UniProtKB-KW"/>
</dbReference>
<dbReference type="InterPro" id="IPR012675">
    <property type="entry name" value="Beta-grasp_dom_sf"/>
</dbReference>
<comment type="cofactor">
    <cofactor evidence="2">
        <name>[4Fe-4S] cluster</name>
        <dbReference type="ChEBI" id="CHEBI:49883"/>
    </cofactor>
</comment>
<keyword evidence="9" id="KW-0411">Iron-sulfur</keyword>
<comment type="cofactor">
    <cofactor evidence="1">
        <name>[3Fe-4S] cluster</name>
        <dbReference type="ChEBI" id="CHEBI:21137"/>
    </cofactor>
</comment>
<keyword evidence="13" id="KW-1185">Reference proteome</keyword>
<evidence type="ECO:0000256" key="10">
    <source>
        <dbReference type="ARBA" id="ARBA00034078"/>
    </source>
</evidence>
<dbReference type="PANTHER" id="PTHR11921">
    <property type="entry name" value="SUCCINATE DEHYDROGENASE IRON-SULFUR PROTEIN"/>
    <property type="match status" value="1"/>
</dbReference>
<dbReference type="AlphaFoldDB" id="A0A4Y7RBX5"/>
<dbReference type="Proteomes" id="UP000298324">
    <property type="component" value="Unassembled WGS sequence"/>
</dbReference>
<dbReference type="PANTHER" id="PTHR11921:SF36">
    <property type="entry name" value="FUMARATE REDUCTASE IRON-SULFUR SUBUNIT"/>
    <property type="match status" value="1"/>
</dbReference>
<comment type="cofactor">
    <cofactor evidence="10">
        <name>[2Fe-2S] cluster</name>
        <dbReference type="ChEBI" id="CHEBI:190135"/>
    </cofactor>
</comment>
<keyword evidence="6" id="KW-0479">Metal-binding</keyword>
<gene>
    <name evidence="12" type="primary">frdB</name>
    <name evidence="12" type="ORF">Psch_00050</name>
</gene>
<comment type="caution">
    <text evidence="12">The sequence shown here is derived from an EMBL/GenBank/DDBJ whole genome shotgun (WGS) entry which is preliminary data.</text>
</comment>
<evidence type="ECO:0000256" key="8">
    <source>
        <dbReference type="ARBA" id="ARBA00023004"/>
    </source>
</evidence>
<protein>
    <submittedName>
        <fullName evidence="12">Fumarate reductase iron-sulfur subunit</fullName>
    </submittedName>
</protein>
<dbReference type="PROSITE" id="PS00197">
    <property type="entry name" value="2FE2S_FER_1"/>
    <property type="match status" value="1"/>
</dbReference>
<dbReference type="InterPro" id="IPR006058">
    <property type="entry name" value="2Fe2S_fd_BS"/>
</dbReference>
<dbReference type="GO" id="GO:0051539">
    <property type="term" value="F:4 iron, 4 sulfur cluster binding"/>
    <property type="evidence" value="ECO:0007669"/>
    <property type="project" value="UniProtKB-KW"/>
</dbReference>
<dbReference type="SUPFAM" id="SSF46548">
    <property type="entry name" value="alpha-helical ferredoxin"/>
    <property type="match status" value="1"/>
</dbReference>
<comment type="similarity">
    <text evidence="3">Belongs to the succinate dehydrogenase/fumarate reductase iron-sulfur protein family.</text>
</comment>
<sequence length="249" mass="28123">MARQLTFSIFRYNPNKPGDKPRMQEYTFEEFEGLTMFVALNKIREEMDPTLMFDFVCRAAICGSCAMMINGRPRLACKTMTINLPSRITVLPLPVFKLIGDLSVDTGTWFRNLQVKTESWIHTNKKFDPNALEVRMDNKIAEQIYEPERCVECGCCVATCVTANIREDFIGATGINRVSRFMMDPRDERSDAEYYEVVGNEDGAFGCVGLMACADLCPMEIPLQTQLAYARRKMAAAGLKLQFAGVKIS</sequence>
<dbReference type="InterPro" id="IPR009051">
    <property type="entry name" value="Helical_ferredxn"/>
</dbReference>
<dbReference type="InterPro" id="IPR017896">
    <property type="entry name" value="4Fe4S_Fe-S-bd"/>
</dbReference>